<accession>A0A6A4IKS7</accession>
<evidence type="ECO:0000256" key="3">
    <source>
        <dbReference type="ARBA" id="ARBA00022692"/>
    </source>
</evidence>
<dbReference type="PANTHER" id="PTHR35578:SF6">
    <property type="entry name" value="PROLINE-RICH TRANSMEMBRANE PROTEIN 4"/>
    <property type="match status" value="1"/>
</dbReference>
<keyword evidence="5 8" id="KW-1133">Transmembrane helix</keyword>
<feature type="domain" description="Proline-rich transmembrane protein 3/4" evidence="9">
    <location>
        <begin position="42"/>
        <end position="228"/>
    </location>
</feature>
<evidence type="ECO:0000256" key="1">
    <source>
        <dbReference type="ARBA" id="ARBA00004141"/>
    </source>
</evidence>
<dbReference type="AlphaFoldDB" id="A0A6A4IKS7"/>
<feature type="transmembrane region" description="Helical" evidence="8">
    <location>
        <begin position="162"/>
        <end position="184"/>
    </location>
</feature>
<keyword evidence="4" id="KW-0732">Signal</keyword>
<keyword evidence="3 8" id="KW-0812">Transmembrane</keyword>
<evidence type="ECO:0000256" key="6">
    <source>
        <dbReference type="ARBA" id="ARBA00023136"/>
    </source>
</evidence>
<feature type="transmembrane region" description="Helical" evidence="8">
    <location>
        <begin position="88"/>
        <end position="109"/>
    </location>
</feature>
<feature type="transmembrane region" description="Helical" evidence="8">
    <location>
        <begin position="190"/>
        <end position="212"/>
    </location>
</feature>
<keyword evidence="2" id="KW-0597">Phosphoprotein</keyword>
<dbReference type="OrthoDB" id="10066605at2759"/>
<dbReference type="InterPro" id="IPR052836">
    <property type="entry name" value="PRRT_domain-containing"/>
</dbReference>
<feature type="compositionally biased region" description="Polar residues" evidence="7">
    <location>
        <begin position="367"/>
        <end position="377"/>
    </location>
</feature>
<evidence type="ECO:0000256" key="7">
    <source>
        <dbReference type="SAM" id="MobiDB-lite"/>
    </source>
</evidence>
<dbReference type="EMBL" id="WIXP02000016">
    <property type="protein sequence ID" value="KAF6198054.1"/>
    <property type="molecule type" value="Genomic_DNA"/>
</dbReference>
<evidence type="ECO:0000256" key="8">
    <source>
        <dbReference type="SAM" id="Phobius"/>
    </source>
</evidence>
<sequence length="496" mass="55243">MTYSAKDGANLITSGKLREESDAAEPELNFTKTSLIWPSRGSWPVVNKQVKWWLMLHAYGFAISFLVLAFYAFFSILNIRSLITSRPFMSTINVFLCVLSASRAIVLFIDPYALKDTMPRLLGFAIWDVGLPSLISALALLQLALMHLTQLPVGPRFLKKKSCLSLIITLHFTCVLAVDMSLGLHNKIQILKYFVEALFYLWGVAICCLFLYCSTRALRILSNMPSAMLERDIDDQYKGIMQLAMLAPYNNLATSVAAALVPTLLAPKLVHQKPHHGTNNVNKAVESTPVAVKQEPMKSCILKPTPKPSPNSSDSEDARTLGENGPKRAKKLSWGPDKRITAQAPKKTSLQQQGPSRSKSEEETEDANTTLLPPTTSKLEPDLTLEAILNHIAYMNRGGVSQTTASRKVRLRNTLRLTALVPLLVLTLIALSSIRVITPLGWYSNYKTWLTYETVCRVLEVMIASSIASLTKQPVSRRSSASPYHHRDYTKQSMFM</sequence>
<feature type="transmembrane region" description="Helical" evidence="8">
    <location>
        <begin position="417"/>
        <end position="437"/>
    </location>
</feature>
<dbReference type="Proteomes" id="UP000466442">
    <property type="component" value="Linkage Group LG16"/>
</dbReference>
<evidence type="ECO:0000256" key="4">
    <source>
        <dbReference type="ARBA" id="ARBA00022729"/>
    </source>
</evidence>
<evidence type="ECO:0000256" key="2">
    <source>
        <dbReference type="ARBA" id="ARBA00022553"/>
    </source>
</evidence>
<feature type="region of interest" description="Disordered" evidence="7">
    <location>
        <begin position="295"/>
        <end position="377"/>
    </location>
</feature>
<evidence type="ECO:0000313" key="10">
    <source>
        <dbReference type="EMBL" id="KAF6198054.1"/>
    </source>
</evidence>
<protein>
    <recommendedName>
        <fullName evidence="9">Proline-rich transmembrane protein 3/4 domain-containing protein</fullName>
    </recommendedName>
</protein>
<keyword evidence="6 8" id="KW-0472">Membrane</keyword>
<keyword evidence="11" id="KW-1185">Reference proteome</keyword>
<proteinExistence type="predicted"/>
<dbReference type="PANTHER" id="PTHR35578">
    <property type="entry name" value="PROLINE-RICH TRANSMEMBRANE PROTEIN 4-RELATED"/>
    <property type="match status" value="1"/>
</dbReference>
<evidence type="ECO:0000256" key="5">
    <source>
        <dbReference type="ARBA" id="ARBA00022989"/>
    </source>
</evidence>
<feature type="compositionally biased region" description="Polar residues" evidence="7">
    <location>
        <begin position="346"/>
        <end position="357"/>
    </location>
</feature>
<evidence type="ECO:0000313" key="11">
    <source>
        <dbReference type="Proteomes" id="UP000466442"/>
    </source>
</evidence>
<gene>
    <name evidence="10" type="ORF">GE061_007800</name>
</gene>
<reference evidence="10" key="1">
    <citation type="journal article" date="2021" name="Mol. Ecol. Resour.">
        <title>Apolygus lucorum genome provides insights into omnivorousness and mesophyll feeding.</title>
        <authorList>
            <person name="Liu Y."/>
            <person name="Liu H."/>
            <person name="Wang H."/>
            <person name="Huang T."/>
            <person name="Liu B."/>
            <person name="Yang B."/>
            <person name="Yin L."/>
            <person name="Li B."/>
            <person name="Zhang Y."/>
            <person name="Zhang S."/>
            <person name="Jiang F."/>
            <person name="Zhang X."/>
            <person name="Ren Y."/>
            <person name="Wang B."/>
            <person name="Wang S."/>
            <person name="Lu Y."/>
            <person name="Wu K."/>
            <person name="Fan W."/>
            <person name="Wang G."/>
        </authorList>
    </citation>
    <scope>NUCLEOTIDE SEQUENCE</scope>
    <source>
        <strain evidence="10">12Hb</strain>
    </source>
</reference>
<evidence type="ECO:0000259" key="9">
    <source>
        <dbReference type="Pfam" id="PF25987"/>
    </source>
</evidence>
<dbReference type="InterPro" id="IPR059081">
    <property type="entry name" value="PRRT3-4"/>
</dbReference>
<comment type="subcellular location">
    <subcellularLocation>
        <location evidence="1">Membrane</location>
        <topology evidence="1">Multi-pass membrane protein</topology>
    </subcellularLocation>
</comment>
<feature type="transmembrane region" description="Helical" evidence="8">
    <location>
        <begin position="52"/>
        <end position="76"/>
    </location>
</feature>
<name>A0A6A4IKS7_APOLU</name>
<feature type="transmembrane region" description="Helical" evidence="8">
    <location>
        <begin position="121"/>
        <end position="141"/>
    </location>
</feature>
<comment type="caution">
    <text evidence="10">The sequence shown here is derived from an EMBL/GenBank/DDBJ whole genome shotgun (WGS) entry which is preliminary data.</text>
</comment>
<organism evidence="10 11">
    <name type="scientific">Apolygus lucorum</name>
    <name type="common">Small green plant bug</name>
    <name type="synonym">Lygocoris lucorum</name>
    <dbReference type="NCBI Taxonomy" id="248454"/>
    <lineage>
        <taxon>Eukaryota</taxon>
        <taxon>Metazoa</taxon>
        <taxon>Ecdysozoa</taxon>
        <taxon>Arthropoda</taxon>
        <taxon>Hexapoda</taxon>
        <taxon>Insecta</taxon>
        <taxon>Pterygota</taxon>
        <taxon>Neoptera</taxon>
        <taxon>Paraneoptera</taxon>
        <taxon>Hemiptera</taxon>
        <taxon>Heteroptera</taxon>
        <taxon>Panheteroptera</taxon>
        <taxon>Cimicomorpha</taxon>
        <taxon>Miridae</taxon>
        <taxon>Mirini</taxon>
        <taxon>Apolygus</taxon>
    </lineage>
</organism>
<dbReference type="Pfam" id="PF25987">
    <property type="entry name" value="PRRT3"/>
    <property type="match status" value="1"/>
</dbReference>